<evidence type="ECO:0000313" key="3">
    <source>
        <dbReference type="EMBL" id="KTB40812.1"/>
    </source>
</evidence>
<reference evidence="3 4" key="1">
    <citation type="submission" date="2015-12" db="EMBL/GenBank/DDBJ databases">
        <title>Draft genome sequence of Moniliophthora roreri, the causal agent of frosty pod rot of cacao.</title>
        <authorList>
            <person name="Aime M.C."/>
            <person name="Diaz-Valderrama J.R."/>
            <person name="Kijpornyongpan T."/>
            <person name="Phillips-Mora W."/>
        </authorList>
    </citation>
    <scope>NUCLEOTIDE SEQUENCE [LARGE SCALE GENOMIC DNA]</scope>
    <source>
        <strain evidence="3 4">MCA 2952</strain>
    </source>
</reference>
<name>A0A0W0FWT3_MONRR</name>
<dbReference type="Proteomes" id="UP000054988">
    <property type="component" value="Unassembled WGS sequence"/>
</dbReference>
<organism evidence="3 4">
    <name type="scientific">Moniliophthora roreri</name>
    <name type="common">Frosty pod rot fungus</name>
    <name type="synonym">Monilia roreri</name>
    <dbReference type="NCBI Taxonomy" id="221103"/>
    <lineage>
        <taxon>Eukaryota</taxon>
        <taxon>Fungi</taxon>
        <taxon>Dikarya</taxon>
        <taxon>Basidiomycota</taxon>
        <taxon>Agaricomycotina</taxon>
        <taxon>Agaricomycetes</taxon>
        <taxon>Agaricomycetidae</taxon>
        <taxon>Agaricales</taxon>
        <taxon>Marasmiineae</taxon>
        <taxon>Marasmiaceae</taxon>
        <taxon>Moniliophthora</taxon>
    </lineage>
</organism>
<dbReference type="PANTHER" id="PTHR10039">
    <property type="entry name" value="AMELOGENIN"/>
    <property type="match status" value="1"/>
</dbReference>
<dbReference type="Gene3D" id="3.40.50.300">
    <property type="entry name" value="P-loop containing nucleotide triphosphate hydrolases"/>
    <property type="match status" value="1"/>
</dbReference>
<dbReference type="SUPFAM" id="SSF52540">
    <property type="entry name" value="P-loop containing nucleoside triphosphate hydrolases"/>
    <property type="match status" value="1"/>
</dbReference>
<dbReference type="PANTHER" id="PTHR10039:SF17">
    <property type="entry name" value="FUNGAL STAND N-TERMINAL GOODBYE DOMAIN-CONTAINING PROTEIN-RELATED"/>
    <property type="match status" value="1"/>
</dbReference>
<evidence type="ECO:0000313" key="4">
    <source>
        <dbReference type="Proteomes" id="UP000054988"/>
    </source>
</evidence>
<feature type="domain" description="Nephrocystin 3-like N-terminal" evidence="2">
    <location>
        <begin position="70"/>
        <end position="229"/>
    </location>
</feature>
<evidence type="ECO:0000256" key="1">
    <source>
        <dbReference type="ARBA" id="ARBA00022737"/>
    </source>
</evidence>
<dbReference type="InterPro" id="IPR027417">
    <property type="entry name" value="P-loop_NTPase"/>
</dbReference>
<dbReference type="InterPro" id="IPR056884">
    <property type="entry name" value="NPHP3-like_N"/>
</dbReference>
<sequence length="674" mass="76626">MFTNSRNFQLSGRDFNHVHGDQITHYHVHSDPILALWKIIEDVDAGHKAEGRQPHPRCHPDTRKEILHRLRKWAYGTNTSQRFFWLSGALGAGKSAIAQKIAEIGEEEGFLAASFFFSQSYSKRNTPTYLFLSIAYDLAQYVPGLRKPIEEVIREKPHILRASLGEQFRHLIVEPLKALHKSERDKGWVIVMDGLDECKVVKDQLRILEIISTVLRMEDIPLRFLICSRPEPFIEEAFHTNNFYASLTCASLDDEVFSSDQDINAFLMDEFKKIRTHPRNRYLEPRLPQPWPPRDVVDAIVQKACGQFIYAATLIRFVDEEGFNPHNQLRIALGHAPISGTHYPFKELDALYLQIFLAQLEVQSKLHDIIWAIVVLPIIDSPLQPTPAIIDALLCTEGEVIPALCGMHSLLKIGDPQSCISPLHSSFTDFLHDPSRSGDYSVGSTPDEGHHHNVYACYLLSSLNHYYQIYGTYNEPLTNEQECVFRTAWGAWGESCWKSTFNNELLSALRGVSFTGLFEFSLNLLITDDSGAWFWVPELQRQSGFLLLCLQKESSEHKDLMHFMDFRKAFCVKVSSDSTAEGVGIIKLLTTIGYALTWATHIRDHQYQTHIEDLRSLLKQHPLFHMQVISLGNSCNCNCTQGLHNSDTGISVSYNIESGIYHIQMAATLNTGLL</sequence>
<protein>
    <recommendedName>
        <fullName evidence="2">Nephrocystin 3-like N-terminal domain-containing protein</fullName>
    </recommendedName>
</protein>
<proteinExistence type="predicted"/>
<dbReference type="Pfam" id="PF24883">
    <property type="entry name" value="NPHP3_N"/>
    <property type="match status" value="1"/>
</dbReference>
<accession>A0A0W0FWT3</accession>
<evidence type="ECO:0000259" key="2">
    <source>
        <dbReference type="Pfam" id="PF24883"/>
    </source>
</evidence>
<gene>
    <name evidence="3" type="ORF">WG66_6616</name>
</gene>
<comment type="caution">
    <text evidence="3">The sequence shown here is derived from an EMBL/GenBank/DDBJ whole genome shotgun (WGS) entry which is preliminary data.</text>
</comment>
<keyword evidence="1" id="KW-0677">Repeat</keyword>
<dbReference type="EMBL" id="LATX01001548">
    <property type="protein sequence ID" value="KTB40812.1"/>
    <property type="molecule type" value="Genomic_DNA"/>
</dbReference>
<dbReference type="AlphaFoldDB" id="A0A0W0FWT3"/>